<evidence type="ECO:0000256" key="1">
    <source>
        <dbReference type="ARBA" id="ARBA00010609"/>
    </source>
</evidence>
<feature type="domain" description="Plastocyanin-like" evidence="2">
    <location>
        <begin position="356"/>
        <end position="480"/>
    </location>
</feature>
<dbReference type="RefSeq" id="WP_030242221.1">
    <property type="nucleotide sequence ID" value="NC_024970.2"/>
</dbReference>
<evidence type="ECO:0000259" key="3">
    <source>
        <dbReference type="Pfam" id="PF07732"/>
    </source>
</evidence>
<dbReference type="Pfam" id="PF07732">
    <property type="entry name" value="Cu-oxidase_3"/>
    <property type="match status" value="1"/>
</dbReference>
<dbReference type="GO" id="GO:0005507">
    <property type="term" value="F:copper ion binding"/>
    <property type="evidence" value="ECO:0007669"/>
    <property type="project" value="InterPro"/>
</dbReference>
<keyword evidence="4" id="KW-0167">Capsid protein</keyword>
<dbReference type="EMBL" id="CP024986">
    <property type="protein sequence ID" value="ATZ29859.1"/>
    <property type="molecule type" value="Genomic_DNA"/>
</dbReference>
<evidence type="ECO:0000313" key="4">
    <source>
        <dbReference type="EMBL" id="ATZ29859.1"/>
    </source>
</evidence>
<dbReference type="Pfam" id="PF07731">
    <property type="entry name" value="Cu-oxidase_2"/>
    <property type="match status" value="1"/>
</dbReference>
<comment type="similarity">
    <text evidence="1">Belongs to the multicopper oxidase family.</text>
</comment>
<sequence>MLNRRNALKVAAAGGAAALFPWDRLTGAGSQAVASSLATAEAAPIVPFAHAMPLPKNLKPTSFTATSDLYEIRMQEAQVEIVKGLMSKVRTYDGTFPGPTIRATQGREVVVRQINELQVNTAVHLHGAHVLSEHDGLPMDTIVPGGERTYRYPNNQPAASLWYHDHAHHLEAENVFMGLHGLYLLTDHNERTLPLPSGPYDVPLVIRDARVEADGTLLYTRPSDCPHMLVNGKERPYFQVAARKYRFRVYNACANRYVKLRFADGIEFTQIGTDGGFLETPVQQSELLMLGGERADIVVDFSRYKVGDSVVLENPGAQSIERPEVMRFDIVRTAPDYSFVPGRLTTYPPQPTPTVERDFEIRTFPAMTINGQSYDPNRVDITAKLGTTEVWTVRNVEAPAAPGKPDFHLWHSFHTHLTYFRVLERNGKPAGTRDLGLKDTVTLGPGDTVKIAMTWGPYTGQYLYHCHQLGHSSGGQMGRIDIVA</sequence>
<dbReference type="InterPro" id="IPR008972">
    <property type="entry name" value="Cupredoxin"/>
</dbReference>
<dbReference type="InterPro" id="IPR011706">
    <property type="entry name" value="Cu-oxidase_C"/>
</dbReference>
<dbReference type="InterPro" id="IPR006311">
    <property type="entry name" value="TAT_signal"/>
</dbReference>
<proteinExistence type="inferred from homology"/>
<feature type="domain" description="Plastocyanin-like" evidence="3">
    <location>
        <begin position="74"/>
        <end position="188"/>
    </location>
</feature>
<accession>A0A2K8PT44</accession>
<dbReference type="PANTHER" id="PTHR48267:SF1">
    <property type="entry name" value="BILIRUBIN OXIDASE"/>
    <property type="match status" value="1"/>
</dbReference>
<dbReference type="SUPFAM" id="SSF49503">
    <property type="entry name" value="Cupredoxins"/>
    <property type="match status" value="3"/>
</dbReference>
<keyword evidence="5" id="KW-1185">Reference proteome</keyword>
<dbReference type="GeneID" id="49389022"/>
<dbReference type="AlphaFoldDB" id="A0A2K8PT44"/>
<organism evidence="4 5">
    <name type="scientific">Streptomyces lavendulae subsp. lavendulae</name>
    <dbReference type="NCBI Taxonomy" id="58340"/>
    <lineage>
        <taxon>Bacteria</taxon>
        <taxon>Bacillati</taxon>
        <taxon>Actinomycetota</taxon>
        <taxon>Actinomycetes</taxon>
        <taxon>Kitasatosporales</taxon>
        <taxon>Streptomycetaceae</taxon>
        <taxon>Streptomyces</taxon>
    </lineage>
</organism>
<keyword evidence="4" id="KW-0946">Virion</keyword>
<dbReference type="GO" id="GO:0016491">
    <property type="term" value="F:oxidoreductase activity"/>
    <property type="evidence" value="ECO:0007669"/>
    <property type="project" value="InterPro"/>
</dbReference>
<evidence type="ECO:0000259" key="2">
    <source>
        <dbReference type="Pfam" id="PF07731"/>
    </source>
</evidence>
<dbReference type="PANTHER" id="PTHR48267">
    <property type="entry name" value="CUPREDOXIN SUPERFAMILY PROTEIN"/>
    <property type="match status" value="1"/>
</dbReference>
<dbReference type="OrthoDB" id="345021at2"/>
<keyword evidence="4" id="KW-0614">Plasmid</keyword>
<dbReference type="Gene3D" id="2.60.40.420">
    <property type="entry name" value="Cupredoxins - blue copper proteins"/>
    <property type="match status" value="3"/>
</dbReference>
<dbReference type="InterPro" id="IPR011707">
    <property type="entry name" value="Cu-oxidase-like_N"/>
</dbReference>
<gene>
    <name evidence="4" type="primary">cotA2</name>
    <name evidence="4" type="ORF">SLAV_40485</name>
</gene>
<reference evidence="4 5" key="1">
    <citation type="submission" date="2017-11" db="EMBL/GenBank/DDBJ databases">
        <title>Complete genome sequence of Streptomyces lavendulae subsp. lavendulae CCM 3239 (formerly 'Streptomyces aureofaciens CCM 3239'), the producer of the angucycline-type antibiotic auricin.</title>
        <authorList>
            <person name="Busche T."/>
            <person name="Novakova R."/>
            <person name="Al'Dilaimi A."/>
            <person name="Homerova D."/>
            <person name="Feckova L."/>
            <person name="Rezuchova B."/>
            <person name="Mingyar E."/>
            <person name="Csolleiova D."/>
            <person name="Bekeova C."/>
            <person name="Winkler A."/>
            <person name="Sevcikova B."/>
            <person name="Kalinowski J."/>
            <person name="Kormanec J."/>
            <person name="Ruckert C."/>
        </authorList>
    </citation>
    <scope>NUCLEOTIDE SEQUENCE [LARGE SCALE GENOMIC DNA]</scope>
    <source>
        <strain evidence="4 5">CCM 3239</strain>
        <plasmid evidence="5">Plasmid psa3239</plasmid>
    </source>
</reference>
<protein>
    <submittedName>
        <fullName evidence="4">Spore coat protein A</fullName>
    </submittedName>
</protein>
<geneLocation type="plasmid" evidence="5">
    <name>psa3239</name>
</geneLocation>
<evidence type="ECO:0000313" key="5">
    <source>
        <dbReference type="Proteomes" id="UP000231791"/>
    </source>
</evidence>
<dbReference type="InterPro" id="IPR045087">
    <property type="entry name" value="Cu-oxidase_fam"/>
</dbReference>
<name>A0A2K8PT44_STRLA</name>
<dbReference type="PROSITE" id="PS51318">
    <property type="entry name" value="TAT"/>
    <property type="match status" value="1"/>
</dbReference>
<dbReference type="Proteomes" id="UP000231791">
    <property type="component" value="Plasmid pSA3239"/>
</dbReference>
<dbReference type="CDD" id="cd13890">
    <property type="entry name" value="CuRO_3_CueO_FtsP"/>
    <property type="match status" value="1"/>
</dbReference>
<dbReference type="KEGG" id="slx:SLAV_40485"/>